<gene>
    <name evidence="2" type="ORF">IPOD504_LOCUS7013</name>
</gene>
<evidence type="ECO:0000256" key="1">
    <source>
        <dbReference type="SAM" id="MobiDB-lite"/>
    </source>
</evidence>
<feature type="compositionally biased region" description="Low complexity" evidence="1">
    <location>
        <begin position="62"/>
        <end position="71"/>
    </location>
</feature>
<organism evidence="2 3">
    <name type="scientific">Iphiclides podalirius</name>
    <name type="common">scarce swallowtail</name>
    <dbReference type="NCBI Taxonomy" id="110791"/>
    <lineage>
        <taxon>Eukaryota</taxon>
        <taxon>Metazoa</taxon>
        <taxon>Ecdysozoa</taxon>
        <taxon>Arthropoda</taxon>
        <taxon>Hexapoda</taxon>
        <taxon>Insecta</taxon>
        <taxon>Pterygota</taxon>
        <taxon>Neoptera</taxon>
        <taxon>Endopterygota</taxon>
        <taxon>Lepidoptera</taxon>
        <taxon>Glossata</taxon>
        <taxon>Ditrysia</taxon>
        <taxon>Papilionoidea</taxon>
        <taxon>Papilionidae</taxon>
        <taxon>Papilioninae</taxon>
        <taxon>Iphiclides</taxon>
    </lineage>
</organism>
<feature type="non-terminal residue" evidence="2">
    <location>
        <position position="1"/>
    </location>
</feature>
<evidence type="ECO:0000313" key="3">
    <source>
        <dbReference type="Proteomes" id="UP000837857"/>
    </source>
</evidence>
<feature type="compositionally biased region" description="Basic and acidic residues" evidence="1">
    <location>
        <begin position="37"/>
        <end position="54"/>
    </location>
</feature>
<dbReference type="EMBL" id="OW152814">
    <property type="protein sequence ID" value="CAH2049797.1"/>
    <property type="molecule type" value="Genomic_DNA"/>
</dbReference>
<evidence type="ECO:0000313" key="2">
    <source>
        <dbReference type="EMBL" id="CAH2049797.1"/>
    </source>
</evidence>
<proteinExistence type="predicted"/>
<sequence length="79" mass="8366">MKLHRLGAVRCGPYKRIAIRSYAMNGVRAQGSVATSHEPRMRWYGEPLSGERRGGGGGGDGAVRAGAARGRLSQRLTAG</sequence>
<name>A0ABN8IEH6_9NEOP</name>
<feature type="region of interest" description="Disordered" evidence="1">
    <location>
        <begin position="31"/>
        <end position="79"/>
    </location>
</feature>
<reference evidence="2" key="1">
    <citation type="submission" date="2022-03" db="EMBL/GenBank/DDBJ databases">
        <authorList>
            <person name="Martin H S."/>
        </authorList>
    </citation>
    <scope>NUCLEOTIDE SEQUENCE</scope>
</reference>
<dbReference type="Proteomes" id="UP000837857">
    <property type="component" value="Chromosome 2"/>
</dbReference>
<protein>
    <submittedName>
        <fullName evidence="2">Uncharacterized protein</fullName>
    </submittedName>
</protein>
<accession>A0ABN8IEH6</accession>
<keyword evidence="3" id="KW-1185">Reference proteome</keyword>